<dbReference type="EMBL" id="CM056817">
    <property type="protein sequence ID" value="KAJ8619623.1"/>
    <property type="molecule type" value="Genomic_DNA"/>
</dbReference>
<dbReference type="Proteomes" id="UP001234297">
    <property type="component" value="Chromosome 9"/>
</dbReference>
<comment type="caution">
    <text evidence="1">The sequence shown here is derived from an EMBL/GenBank/DDBJ whole genome shotgun (WGS) entry which is preliminary data.</text>
</comment>
<keyword evidence="2" id="KW-1185">Reference proteome</keyword>
<accession>A0ACC2KEY2</accession>
<evidence type="ECO:0000313" key="2">
    <source>
        <dbReference type="Proteomes" id="UP001234297"/>
    </source>
</evidence>
<proteinExistence type="predicted"/>
<reference evidence="1 2" key="1">
    <citation type="journal article" date="2022" name="Hortic Res">
        <title>A haplotype resolved chromosomal level avocado genome allows analysis of novel avocado genes.</title>
        <authorList>
            <person name="Nath O."/>
            <person name="Fletcher S.J."/>
            <person name="Hayward A."/>
            <person name="Shaw L.M."/>
            <person name="Masouleh A.K."/>
            <person name="Furtado A."/>
            <person name="Henry R.J."/>
            <person name="Mitter N."/>
        </authorList>
    </citation>
    <scope>NUCLEOTIDE SEQUENCE [LARGE SCALE GENOMIC DNA]</scope>
    <source>
        <strain evidence="2">cv. Hass</strain>
    </source>
</reference>
<gene>
    <name evidence="1" type="ORF">MRB53_028152</name>
</gene>
<name>A0ACC2KEY2_PERAE</name>
<evidence type="ECO:0000313" key="1">
    <source>
        <dbReference type="EMBL" id="KAJ8619623.1"/>
    </source>
</evidence>
<organism evidence="1 2">
    <name type="scientific">Persea americana</name>
    <name type="common">Avocado</name>
    <dbReference type="NCBI Taxonomy" id="3435"/>
    <lineage>
        <taxon>Eukaryota</taxon>
        <taxon>Viridiplantae</taxon>
        <taxon>Streptophyta</taxon>
        <taxon>Embryophyta</taxon>
        <taxon>Tracheophyta</taxon>
        <taxon>Spermatophyta</taxon>
        <taxon>Magnoliopsida</taxon>
        <taxon>Magnoliidae</taxon>
        <taxon>Laurales</taxon>
        <taxon>Lauraceae</taxon>
        <taxon>Persea</taxon>
    </lineage>
</organism>
<protein>
    <submittedName>
        <fullName evidence="1">Uncharacterized protein</fullName>
    </submittedName>
</protein>
<sequence>MRTCLSGCIQAQPWLSFPAGGGIHMDSYCPPRWKEKVVIVMGATGTGKSRLSIELATHFPAEIVNSDKIQVYQGLEIVTNKVTDEEQQGVPHHLLGVVNPEDEFTALDFRHLASLTLESITMRRKLPIIAGGSNSYIEALVEDQDLEFRSKYDCCFLWVDVALPVLNSFLPERVDRMVQAGLIKEVRNNFDRAAAEADYTHGIRRAIGLRELDRYLRSEGNANWETRSRLLEEAIDEIKANTIKLACCQVEKIHRLRRRHGWDIHRIDATDVFRKGGEEAEHAWEMLVARPSISQVEQFLYGNGKKVGRDAAPTSPGTNANPIAVAPTPPGLAASMPAARWWGPQMPACHVAHSDCGVSLQ</sequence>